<evidence type="ECO:0000313" key="2">
    <source>
        <dbReference type="EMBL" id="MBE9466090.1"/>
    </source>
</evidence>
<accession>A0ABR9WL15</accession>
<feature type="compositionally biased region" description="Acidic residues" evidence="1">
    <location>
        <begin position="114"/>
        <end position="123"/>
    </location>
</feature>
<sequence length="123" mass="13302">MELTGTVIALLPEVSGQGKNGTWRKQEFILEIPSQYPKKVCISLWGDKIDQAGLQVNDAVTASIDVESREYNSRWYTEVKAWKVDKAGSTGGGGGASFSGGNNNSTLPPVTTFTEDESDDLPF</sequence>
<proteinExistence type="predicted"/>
<evidence type="ECO:0000256" key="1">
    <source>
        <dbReference type="SAM" id="MobiDB-lite"/>
    </source>
</evidence>
<gene>
    <name evidence="2" type="ORF">IEE83_29830</name>
</gene>
<evidence type="ECO:0000313" key="3">
    <source>
        <dbReference type="Proteomes" id="UP000634134"/>
    </source>
</evidence>
<dbReference type="EMBL" id="JACYGY010000002">
    <property type="protein sequence ID" value="MBE9466090.1"/>
    <property type="molecule type" value="Genomic_DNA"/>
</dbReference>
<keyword evidence="3" id="KW-1185">Reference proteome</keyword>
<name>A0ABR9WL15_9BACT</name>
<organism evidence="2 3">
    <name type="scientific">Dyadobacter subterraneus</name>
    <dbReference type="NCBI Taxonomy" id="2773304"/>
    <lineage>
        <taxon>Bacteria</taxon>
        <taxon>Pseudomonadati</taxon>
        <taxon>Bacteroidota</taxon>
        <taxon>Cytophagia</taxon>
        <taxon>Cytophagales</taxon>
        <taxon>Spirosomataceae</taxon>
        <taxon>Dyadobacter</taxon>
    </lineage>
</organism>
<comment type="caution">
    <text evidence="2">The sequence shown here is derived from an EMBL/GenBank/DDBJ whole genome shotgun (WGS) entry which is preliminary data.</text>
</comment>
<dbReference type="InterPro" id="IPR021474">
    <property type="entry name" value="DUF3127"/>
</dbReference>
<dbReference type="Pfam" id="PF11325">
    <property type="entry name" value="DUF3127"/>
    <property type="match status" value="1"/>
</dbReference>
<feature type="region of interest" description="Disordered" evidence="1">
    <location>
        <begin position="91"/>
        <end position="123"/>
    </location>
</feature>
<protein>
    <submittedName>
        <fullName evidence="2">DUF3127 domain-containing protein</fullName>
    </submittedName>
</protein>
<dbReference type="RefSeq" id="WP_194124347.1">
    <property type="nucleotide sequence ID" value="NZ_JACYGY010000002.1"/>
</dbReference>
<dbReference type="Proteomes" id="UP000634134">
    <property type="component" value="Unassembled WGS sequence"/>
</dbReference>
<reference evidence="3" key="1">
    <citation type="submission" date="2023-07" db="EMBL/GenBank/DDBJ databases">
        <title>Dyadobacter sp. nov 'subterranea' isolated from contaminted grondwater.</title>
        <authorList>
            <person name="Szabo I."/>
            <person name="Al-Omari J."/>
            <person name="Szerdahelyi S.G."/>
            <person name="Rado J."/>
        </authorList>
    </citation>
    <scope>NUCLEOTIDE SEQUENCE [LARGE SCALE GENOMIC DNA]</scope>
    <source>
        <strain evidence="3">UP-52</strain>
    </source>
</reference>